<organism evidence="2 3">
    <name type="scientific">Actinomycetospora atypica</name>
    <dbReference type="NCBI Taxonomy" id="1290095"/>
    <lineage>
        <taxon>Bacteria</taxon>
        <taxon>Bacillati</taxon>
        <taxon>Actinomycetota</taxon>
        <taxon>Actinomycetes</taxon>
        <taxon>Pseudonocardiales</taxon>
        <taxon>Pseudonocardiaceae</taxon>
        <taxon>Actinomycetospora</taxon>
    </lineage>
</organism>
<dbReference type="EMBL" id="JBHSIV010000050">
    <property type="protein sequence ID" value="MFC5065919.1"/>
    <property type="molecule type" value="Genomic_DNA"/>
</dbReference>
<proteinExistence type="predicted"/>
<protein>
    <submittedName>
        <fullName evidence="2">Uncharacterized protein</fullName>
    </submittedName>
</protein>
<reference evidence="3" key="1">
    <citation type="journal article" date="2019" name="Int. J. Syst. Evol. Microbiol.">
        <title>The Global Catalogue of Microorganisms (GCM) 10K type strain sequencing project: providing services to taxonomists for standard genome sequencing and annotation.</title>
        <authorList>
            <consortium name="The Broad Institute Genomics Platform"/>
            <consortium name="The Broad Institute Genome Sequencing Center for Infectious Disease"/>
            <person name="Wu L."/>
            <person name="Ma J."/>
        </authorList>
    </citation>
    <scope>NUCLEOTIDE SEQUENCE [LARGE SCALE GENOMIC DNA]</scope>
    <source>
        <strain evidence="3">CGMCC 4.7093</strain>
    </source>
</reference>
<name>A0ABV9YUT1_9PSEU</name>
<evidence type="ECO:0000256" key="1">
    <source>
        <dbReference type="SAM" id="SignalP"/>
    </source>
</evidence>
<feature type="chain" id="PRO_5045417378" evidence="1">
    <location>
        <begin position="29"/>
        <end position="462"/>
    </location>
</feature>
<feature type="signal peptide" evidence="1">
    <location>
        <begin position="1"/>
        <end position="28"/>
    </location>
</feature>
<gene>
    <name evidence="2" type="ORF">ACFPBZ_27135</name>
</gene>
<evidence type="ECO:0000313" key="3">
    <source>
        <dbReference type="Proteomes" id="UP001595947"/>
    </source>
</evidence>
<sequence length="462" mass="44210">MTAGGALRTLLTLVVALLVLTTAPQAAATPAATPALPRQAPGPVTLALDALGPRVVTPDGPAELTVTGRLTNSGAVPVRDVGVRVQRGAPVSTDREIAAALAGAVSPDAGVVAPAFTPVSGELDPGDTVPVAVRVPVAALALPGPGLYPLVVEVNGTPGPAAGPARVAAVRTLLPVAGAPAAAGAAVSLLWPITDRPRRLAVPPGSPTLLADDSLAASFAPGGRLAGLVSALTGSAPVGGPAAAATCLAVDADLLETAQAMSGGYQVSSPTGPRPGTGAAAAGTWLAALRAAAPGRCVLALPYADADLLATSRGNMSDLTTAARTLGARRTAELLGVTPVPDATVPAGGLLDERSLADLTGGGARALLVDGATLAGGVPPGSVGRFAGDGPTTLALASDPLAAQALVPGPAAGSVPADGPLATQDALAVLTGRALAGGGVTVLAPPPEWAADPAAAAALLAG</sequence>
<keyword evidence="3" id="KW-1185">Reference proteome</keyword>
<keyword evidence="1" id="KW-0732">Signal</keyword>
<comment type="caution">
    <text evidence="2">The sequence shown here is derived from an EMBL/GenBank/DDBJ whole genome shotgun (WGS) entry which is preliminary data.</text>
</comment>
<evidence type="ECO:0000313" key="2">
    <source>
        <dbReference type="EMBL" id="MFC5065919.1"/>
    </source>
</evidence>
<dbReference type="Proteomes" id="UP001595947">
    <property type="component" value="Unassembled WGS sequence"/>
</dbReference>
<accession>A0ABV9YUT1</accession>
<feature type="non-terminal residue" evidence="2">
    <location>
        <position position="462"/>
    </location>
</feature>